<dbReference type="SUPFAM" id="SSF54919">
    <property type="entry name" value="Nucleoside diphosphate kinase, NDK"/>
    <property type="match status" value="1"/>
</dbReference>
<feature type="binding site" evidence="15">
    <location>
        <position position="91"/>
    </location>
    <ligand>
        <name>ATP</name>
        <dbReference type="ChEBI" id="CHEBI:30616"/>
    </ligand>
</feature>
<evidence type="ECO:0000256" key="15">
    <source>
        <dbReference type="PROSITE-ProRule" id="PRU00706"/>
    </source>
</evidence>
<keyword evidence="14" id="KW-0966">Cell projection</keyword>
<evidence type="ECO:0000256" key="14">
    <source>
        <dbReference type="ARBA" id="ARBA00023273"/>
    </source>
</evidence>
<dbReference type="GO" id="GO:0016787">
    <property type="term" value="F:hydrolase activity"/>
    <property type="evidence" value="ECO:0007669"/>
    <property type="project" value="UniProtKB-KW"/>
</dbReference>
<dbReference type="GO" id="GO:0005929">
    <property type="term" value="C:cilium"/>
    <property type="evidence" value="ECO:0007669"/>
    <property type="project" value="UniProtKB-SubCell"/>
</dbReference>
<evidence type="ECO:0000256" key="6">
    <source>
        <dbReference type="ARBA" id="ARBA00022679"/>
    </source>
</evidence>
<dbReference type="InterPro" id="IPR023005">
    <property type="entry name" value="Nucleoside_diP_kinase_AS"/>
</dbReference>
<dbReference type="InterPro" id="IPR007858">
    <property type="entry name" value="Dpy-30_motif"/>
</dbReference>
<dbReference type="OrthoDB" id="2162449at2759"/>
<evidence type="ECO:0000256" key="4">
    <source>
        <dbReference type="ARBA" id="ARBA00008142"/>
    </source>
</evidence>
<dbReference type="CDD" id="cd22983">
    <property type="entry name" value="DD_CrRSP23-like"/>
    <property type="match status" value="1"/>
</dbReference>
<dbReference type="SMART" id="SM00562">
    <property type="entry name" value="NDK"/>
    <property type="match status" value="1"/>
</dbReference>
<keyword evidence="10" id="KW-0378">Hydrolase</keyword>
<evidence type="ECO:0000313" key="19">
    <source>
        <dbReference type="Proteomes" id="UP000054558"/>
    </source>
</evidence>
<dbReference type="OMA" id="HNAISYW"/>
<proteinExistence type="inferred from homology"/>
<evidence type="ECO:0000256" key="5">
    <source>
        <dbReference type="ARBA" id="ARBA00022490"/>
    </source>
</evidence>
<keyword evidence="11" id="KW-0067">ATP-binding</keyword>
<evidence type="ECO:0000256" key="1">
    <source>
        <dbReference type="ARBA" id="ARBA00000082"/>
    </source>
</evidence>
<dbReference type="Pfam" id="PF00334">
    <property type="entry name" value="NDK"/>
    <property type="match status" value="1"/>
</dbReference>
<dbReference type="FunFam" id="3.30.70.141:FF:000010">
    <property type="entry name" value="Nucleoside diphosphate kinase 7"/>
    <property type="match status" value="1"/>
</dbReference>
<dbReference type="Gene3D" id="1.20.890.10">
    <property type="entry name" value="cAMP-dependent protein kinase regulatory subunit, dimerization-anchoring domain"/>
    <property type="match status" value="1"/>
</dbReference>
<dbReference type="InterPro" id="IPR034907">
    <property type="entry name" value="NDK-like_dom"/>
</dbReference>
<dbReference type="Gene3D" id="3.30.70.141">
    <property type="entry name" value="Nucleoside diphosphate kinase-like domain"/>
    <property type="match status" value="1"/>
</dbReference>
<dbReference type="GO" id="GO:0006183">
    <property type="term" value="P:GTP biosynthetic process"/>
    <property type="evidence" value="ECO:0007669"/>
    <property type="project" value="InterPro"/>
</dbReference>
<dbReference type="NCBIfam" id="NF001908">
    <property type="entry name" value="PRK00668.1"/>
    <property type="match status" value="1"/>
</dbReference>
<dbReference type="PROSITE" id="PS00469">
    <property type="entry name" value="NDPK"/>
    <property type="match status" value="1"/>
</dbReference>
<keyword evidence="7" id="KW-0479">Metal-binding</keyword>
<feature type="binding site" evidence="15">
    <location>
        <position position="121"/>
    </location>
    <ligand>
        <name>ATP</name>
        <dbReference type="ChEBI" id="CHEBI:30616"/>
    </ligand>
</feature>
<dbReference type="GO" id="GO:0005524">
    <property type="term" value="F:ATP binding"/>
    <property type="evidence" value="ECO:0007669"/>
    <property type="project" value="UniProtKB-KW"/>
</dbReference>
<accession>A0A1Y1HJ21</accession>
<keyword evidence="8" id="KW-0547">Nucleotide-binding</keyword>
<name>A0A1Y1HJ21_KLENI</name>
<evidence type="ECO:0000256" key="10">
    <source>
        <dbReference type="ARBA" id="ARBA00022801"/>
    </source>
</evidence>
<dbReference type="PANTHER" id="PTHR46161">
    <property type="entry name" value="NUCLEOSIDE DIPHOSPHATE KINASE"/>
    <property type="match status" value="1"/>
</dbReference>
<keyword evidence="13" id="KW-0546">Nucleotide metabolism</keyword>
<dbReference type="GO" id="GO:0004550">
    <property type="term" value="F:nucleoside diphosphate kinase activity"/>
    <property type="evidence" value="ECO:0007669"/>
    <property type="project" value="UniProtKB-EC"/>
</dbReference>
<feature type="binding site" evidence="15">
    <location>
        <position position="15"/>
    </location>
    <ligand>
        <name>ATP</name>
        <dbReference type="ChEBI" id="CHEBI:30616"/>
    </ligand>
</feature>
<comment type="catalytic activity">
    <reaction evidence="1">
        <text>a 2'-deoxyribonucleoside 5'-diphosphate + ATP = a 2'-deoxyribonucleoside 5'-triphosphate + ADP</text>
        <dbReference type="Rhea" id="RHEA:44640"/>
        <dbReference type="ChEBI" id="CHEBI:30616"/>
        <dbReference type="ChEBI" id="CHEBI:61560"/>
        <dbReference type="ChEBI" id="CHEBI:73316"/>
        <dbReference type="ChEBI" id="CHEBI:456216"/>
        <dbReference type="EC" id="2.7.4.6"/>
    </reaction>
</comment>
<dbReference type="EMBL" id="DF236963">
    <property type="protein sequence ID" value="GAQ78520.1"/>
    <property type="molecule type" value="Genomic_DNA"/>
</dbReference>
<dbReference type="STRING" id="105231.A0A1Y1HJ21"/>
<dbReference type="GO" id="GO:0006228">
    <property type="term" value="P:UTP biosynthetic process"/>
    <property type="evidence" value="ECO:0007669"/>
    <property type="project" value="InterPro"/>
</dbReference>
<dbReference type="InterPro" id="IPR001564">
    <property type="entry name" value="Nucleoside_diP_kinase"/>
</dbReference>
<keyword evidence="5" id="KW-0963">Cytoplasm</keyword>
<reference evidence="18 19" key="1">
    <citation type="journal article" date="2014" name="Nat. Commun.">
        <title>Klebsormidium flaccidum genome reveals primary factors for plant terrestrial adaptation.</title>
        <authorList>
            <person name="Hori K."/>
            <person name="Maruyama F."/>
            <person name="Fujisawa T."/>
            <person name="Togashi T."/>
            <person name="Yamamoto N."/>
            <person name="Seo M."/>
            <person name="Sato S."/>
            <person name="Yamada T."/>
            <person name="Mori H."/>
            <person name="Tajima N."/>
            <person name="Moriyama T."/>
            <person name="Ikeuchi M."/>
            <person name="Watanabe M."/>
            <person name="Wada H."/>
            <person name="Kobayashi K."/>
            <person name="Saito M."/>
            <person name="Masuda T."/>
            <person name="Sasaki-Sekimoto Y."/>
            <person name="Mashiguchi K."/>
            <person name="Awai K."/>
            <person name="Shimojima M."/>
            <person name="Masuda S."/>
            <person name="Iwai M."/>
            <person name="Nobusawa T."/>
            <person name="Narise T."/>
            <person name="Kondo S."/>
            <person name="Saito H."/>
            <person name="Sato R."/>
            <person name="Murakawa M."/>
            <person name="Ihara Y."/>
            <person name="Oshima-Yamada Y."/>
            <person name="Ohtaka K."/>
            <person name="Satoh M."/>
            <person name="Sonobe K."/>
            <person name="Ishii M."/>
            <person name="Ohtani R."/>
            <person name="Kanamori-Sato M."/>
            <person name="Honoki R."/>
            <person name="Miyazaki D."/>
            <person name="Mochizuki H."/>
            <person name="Umetsu J."/>
            <person name="Higashi K."/>
            <person name="Shibata D."/>
            <person name="Kamiya Y."/>
            <person name="Sato N."/>
            <person name="Nakamura Y."/>
            <person name="Tabata S."/>
            <person name="Ida S."/>
            <person name="Kurokawa K."/>
            <person name="Ohta H."/>
        </authorList>
    </citation>
    <scope>NUCLEOTIDE SEQUENCE [LARGE SCALE GENOMIC DNA]</scope>
    <source>
        <strain evidence="18 19">NIES-2285</strain>
    </source>
</reference>
<feature type="binding site" evidence="15">
    <location>
        <position position="97"/>
    </location>
    <ligand>
        <name>ATP</name>
        <dbReference type="ChEBI" id="CHEBI:30616"/>
    </ligand>
</feature>
<evidence type="ECO:0000256" key="9">
    <source>
        <dbReference type="ARBA" id="ARBA00022777"/>
    </source>
</evidence>
<evidence type="ECO:0000313" key="18">
    <source>
        <dbReference type="EMBL" id="GAQ78520.1"/>
    </source>
</evidence>
<dbReference type="GO" id="GO:0046872">
    <property type="term" value="F:metal ion binding"/>
    <property type="evidence" value="ECO:0007669"/>
    <property type="project" value="UniProtKB-KW"/>
</dbReference>
<evidence type="ECO:0000256" key="7">
    <source>
        <dbReference type="ARBA" id="ARBA00022723"/>
    </source>
</evidence>
<dbReference type="CDD" id="cd00595">
    <property type="entry name" value="NDPk"/>
    <property type="match status" value="1"/>
</dbReference>
<comment type="catalytic activity">
    <reaction evidence="2">
        <text>a ribonucleoside 5'-diphosphate + ATP = a ribonucleoside 5'-triphosphate + ADP</text>
        <dbReference type="Rhea" id="RHEA:18113"/>
        <dbReference type="ChEBI" id="CHEBI:30616"/>
        <dbReference type="ChEBI" id="CHEBI:57930"/>
        <dbReference type="ChEBI" id="CHEBI:61557"/>
        <dbReference type="ChEBI" id="CHEBI:456216"/>
        <dbReference type="EC" id="2.7.4.6"/>
    </reaction>
</comment>
<feature type="active site" description="Pros-phosphohistidine intermediate" evidence="15">
    <location>
        <position position="124"/>
    </location>
</feature>
<keyword evidence="19" id="KW-1185">Reference proteome</keyword>
<sequence length="205" mass="22548">MEASGRLERTYAMIKPDAVGAGNAERIMQQIEVNGFTIVQQAKLQLTREMAEEFYAEHAGKPFFEGLVTFMSSGPVVALVLAKVNAIREWRTLAGPTNSNRAREEAPESVRALYGTDGQRNAVHGSDSPSSAQREIRFFFPNLVLDPVPDSASATEYIQKNLQPILTKALTALAKEKPSSDPNEAIVWLAHWLQKNNPNAPQVVS</sequence>
<dbReference type="AlphaFoldDB" id="A0A1Y1HJ21"/>
<dbReference type="GO" id="GO:0006241">
    <property type="term" value="P:CTP biosynthetic process"/>
    <property type="evidence" value="ECO:0007669"/>
    <property type="project" value="InterPro"/>
</dbReference>
<dbReference type="PRINTS" id="PR01243">
    <property type="entry name" value="NUCDPKINASE"/>
</dbReference>
<dbReference type="InterPro" id="IPR036850">
    <property type="entry name" value="NDK-like_dom_sf"/>
</dbReference>
<evidence type="ECO:0000259" key="17">
    <source>
        <dbReference type="SMART" id="SM00562"/>
    </source>
</evidence>
<dbReference type="Proteomes" id="UP000054558">
    <property type="component" value="Unassembled WGS sequence"/>
</dbReference>
<comment type="similarity">
    <text evidence="4 15 16">Belongs to the NDK family.</text>
</comment>
<evidence type="ECO:0000256" key="8">
    <source>
        <dbReference type="ARBA" id="ARBA00022741"/>
    </source>
</evidence>
<feature type="domain" description="Nucleoside diphosphate kinase-like" evidence="17">
    <location>
        <begin position="7"/>
        <end position="147"/>
    </location>
</feature>
<comment type="subcellular location">
    <subcellularLocation>
        <location evidence="3">Cell projection</location>
        <location evidence="3">Cilium</location>
    </subcellularLocation>
</comment>
<evidence type="ECO:0000256" key="12">
    <source>
        <dbReference type="ARBA" id="ARBA00022842"/>
    </source>
</evidence>
<keyword evidence="6" id="KW-0808">Transferase</keyword>
<evidence type="ECO:0000256" key="3">
    <source>
        <dbReference type="ARBA" id="ARBA00004138"/>
    </source>
</evidence>
<evidence type="ECO:0000256" key="16">
    <source>
        <dbReference type="RuleBase" id="RU004011"/>
    </source>
</evidence>
<organism evidence="18 19">
    <name type="scientific">Klebsormidium nitens</name>
    <name type="common">Green alga</name>
    <name type="synonym">Ulothrix nitens</name>
    <dbReference type="NCBI Taxonomy" id="105231"/>
    <lineage>
        <taxon>Eukaryota</taxon>
        <taxon>Viridiplantae</taxon>
        <taxon>Streptophyta</taxon>
        <taxon>Klebsormidiophyceae</taxon>
        <taxon>Klebsormidiales</taxon>
        <taxon>Klebsormidiaceae</taxon>
        <taxon>Klebsormidium</taxon>
    </lineage>
</organism>
<feature type="binding site" evidence="15">
    <location>
        <position position="63"/>
    </location>
    <ligand>
        <name>ATP</name>
        <dbReference type="ChEBI" id="CHEBI:30616"/>
    </ligand>
</feature>
<dbReference type="PROSITE" id="PS51374">
    <property type="entry name" value="NDPK_LIKE"/>
    <property type="match status" value="1"/>
</dbReference>
<evidence type="ECO:0000256" key="11">
    <source>
        <dbReference type="ARBA" id="ARBA00022840"/>
    </source>
</evidence>
<protein>
    <submittedName>
        <fullName evidence="18">Nucleoside diphosphate kinase</fullName>
    </submittedName>
</protein>
<keyword evidence="9 18" id="KW-0418">Kinase</keyword>
<evidence type="ECO:0000256" key="2">
    <source>
        <dbReference type="ARBA" id="ARBA00000937"/>
    </source>
</evidence>
<dbReference type="PANTHER" id="PTHR46161:SF3">
    <property type="entry name" value="NUCLEOSIDE DIPHOSPHATE KINASE DDB_G0292928-RELATED"/>
    <property type="match status" value="1"/>
</dbReference>
<evidence type="ECO:0000256" key="13">
    <source>
        <dbReference type="ARBA" id="ARBA00023080"/>
    </source>
</evidence>
<gene>
    <name evidence="18" type="ORF">KFL_000140400</name>
</gene>
<dbReference type="Pfam" id="PF05186">
    <property type="entry name" value="Dpy-30"/>
    <property type="match status" value="1"/>
</dbReference>
<feature type="binding site" evidence="15">
    <location>
        <position position="111"/>
    </location>
    <ligand>
        <name>ATP</name>
        <dbReference type="ChEBI" id="CHEBI:30616"/>
    </ligand>
</feature>
<keyword evidence="12" id="KW-0460">Magnesium</keyword>